<reference evidence="1" key="1">
    <citation type="submission" date="2018-05" db="EMBL/GenBank/DDBJ databases">
        <authorList>
            <person name="Lanie J.A."/>
            <person name="Ng W.-L."/>
            <person name="Kazmierczak K.M."/>
            <person name="Andrzejewski T.M."/>
            <person name="Davidsen T.M."/>
            <person name="Wayne K.J."/>
            <person name="Tettelin H."/>
            <person name="Glass J.I."/>
            <person name="Rusch D."/>
            <person name="Podicherti R."/>
            <person name="Tsui H.-C.T."/>
            <person name="Winkler M.E."/>
        </authorList>
    </citation>
    <scope>NUCLEOTIDE SEQUENCE</scope>
</reference>
<proteinExistence type="predicted"/>
<feature type="non-terminal residue" evidence="1">
    <location>
        <position position="24"/>
    </location>
</feature>
<dbReference type="AlphaFoldDB" id="A0A382ZKF6"/>
<evidence type="ECO:0000313" key="1">
    <source>
        <dbReference type="EMBL" id="SVD95689.1"/>
    </source>
</evidence>
<protein>
    <submittedName>
        <fullName evidence="1">Uncharacterized protein</fullName>
    </submittedName>
</protein>
<dbReference type="EMBL" id="UINC01184463">
    <property type="protein sequence ID" value="SVD95689.1"/>
    <property type="molecule type" value="Genomic_DNA"/>
</dbReference>
<gene>
    <name evidence="1" type="ORF">METZ01_LOCUS448543</name>
</gene>
<sequence length="24" mass="2610">MVSACLFSDLIFLSLGFEGDNDCL</sequence>
<name>A0A382ZKF6_9ZZZZ</name>
<organism evidence="1">
    <name type="scientific">marine metagenome</name>
    <dbReference type="NCBI Taxonomy" id="408172"/>
    <lineage>
        <taxon>unclassified sequences</taxon>
        <taxon>metagenomes</taxon>
        <taxon>ecological metagenomes</taxon>
    </lineage>
</organism>
<accession>A0A382ZKF6</accession>